<dbReference type="OrthoDB" id="552455at2759"/>
<feature type="region of interest" description="Disordered" evidence="1">
    <location>
        <begin position="734"/>
        <end position="857"/>
    </location>
</feature>
<dbReference type="CDD" id="cd06257">
    <property type="entry name" value="DnaJ"/>
    <property type="match status" value="1"/>
</dbReference>
<feature type="compositionally biased region" description="Low complexity" evidence="1">
    <location>
        <begin position="369"/>
        <end position="378"/>
    </location>
</feature>
<dbReference type="InterPro" id="IPR001623">
    <property type="entry name" value="DnaJ_domain"/>
</dbReference>
<dbReference type="Proteomes" id="UP000006906">
    <property type="component" value="Chromosome 6"/>
</dbReference>
<feature type="region of interest" description="Disordered" evidence="1">
    <location>
        <begin position="147"/>
        <end position="196"/>
    </location>
</feature>
<feature type="domain" description="J" evidence="2">
    <location>
        <begin position="18"/>
        <end position="74"/>
    </location>
</feature>
<name>A0A2K3DPP6_CHLRE</name>
<feature type="compositionally biased region" description="Basic and acidic residues" evidence="1">
    <location>
        <begin position="779"/>
        <end position="795"/>
    </location>
</feature>
<feature type="region of interest" description="Disordered" evidence="1">
    <location>
        <begin position="93"/>
        <end position="112"/>
    </location>
</feature>
<dbReference type="KEGG" id="cre:CHLRE_06g281766v5"/>
<feature type="region of interest" description="Disordered" evidence="1">
    <location>
        <begin position="697"/>
        <end position="717"/>
    </location>
</feature>
<dbReference type="ExpressionAtlas" id="A0A2K3DPP6">
    <property type="expression patterns" value="baseline and differential"/>
</dbReference>
<feature type="compositionally biased region" description="Gly residues" evidence="1">
    <location>
        <begin position="928"/>
        <end position="937"/>
    </location>
</feature>
<dbReference type="AlphaFoldDB" id="A0A2K3DPP6"/>
<protein>
    <recommendedName>
        <fullName evidence="2">J domain-containing protein</fullName>
    </recommendedName>
</protein>
<feature type="region of interest" description="Disordered" evidence="1">
    <location>
        <begin position="298"/>
        <end position="447"/>
    </location>
</feature>
<feature type="region of interest" description="Disordered" evidence="1">
    <location>
        <begin position="464"/>
        <end position="506"/>
    </location>
</feature>
<dbReference type="PROSITE" id="PS50076">
    <property type="entry name" value="DNAJ_2"/>
    <property type="match status" value="1"/>
</dbReference>
<sequence>MDPASIAALAGQILRSRCPLQQLGLAPNATAVDARAAFRKLSLTFHPDKCSLPQSAEVFLALKHALNAVEQRQPSRPEPTSEDPWAQFFAGAQAAAPAPQPPQPAAAPPVARPTAISRAGLWAGARGAAAASTWGRSAFASAATATATAPAAGGGTAGGRLQNARRAADLQKVTGRSDDVGTKPSGPGARSKAGGATVDAVPAVGVEARGWLSKRARASASPAPRPQRPGKLAKIGGSADGVLENAQDADVEGHAGGSPFEQDSAPSRAAKAAGAVGGSTWTRRPVFAPHVWLGAGEARGSGGARAGGAGETAIDSKKGRGQQVRRRRARRADVSGGPDVTWASGSGGHQQAQGCIPGGGGSSDDEGSSGEYLSSNNSDVEDDSDFELVSEDGGGKDEGPQCAPGGARQKQAQPQRSVAEAEAEEAVAPDGRTDCRQGWGRGSSGAWQQRRSIGAFGLSAVAEPPAASAAVPSTGCSGAASSSGAARPASGAVAVAPAAGPSATTASCATGVLVLGESRPRYTSTTQKQLQEQPCQHAPNRSQDEPSSLGRTSRKGAAGPHREPLSPGTAVQAASASLLPSGRSLAATSVTAAARDTVPASAGVATTRAAVSTAAPWAEPSRPEQRHIHGSGGPAHAPLLPPAPAMGSRAAPAAAAPAAHAARAFTSGCSQGQGRPAYEPAEQCPVGAHDAGALREAAAPPTHPSGPGGEEQSAGWDHVAPGSRQWEEGVDNGLEEAGWQDDGGDDAEGEAGGDGGHDLDEELWGDGYGGGEADPEDHLDEHWGGFGHQEHHPNEQSKTAVAVAAGGGGGGGGKAAGASKRKAKQSCLPFQQQKQPAARQRLRQHQQVEGGGAAGEEQEAWAGADGGGLPEGALDTFLQQVQKDADQQAQRAGQARLTNLRSGFLSFGGGARGRGGTRGRGRGRGHGGGKAGGGSGSGAQSSREPRGSGGGRGGSNAGSGGRGKGGGKSAVGILRFSRALVPV</sequence>
<dbReference type="EMBL" id="CM008967">
    <property type="protein sequence ID" value="PNW82509.1"/>
    <property type="molecule type" value="Genomic_DNA"/>
</dbReference>
<feature type="compositionally biased region" description="Low complexity" evidence="1">
    <location>
        <begin position="264"/>
        <end position="274"/>
    </location>
</feature>
<feature type="region of interest" description="Disordered" evidence="1">
    <location>
        <begin position="250"/>
        <end position="280"/>
    </location>
</feature>
<feature type="compositionally biased region" description="Polar residues" evidence="1">
    <location>
        <begin position="522"/>
        <end position="551"/>
    </location>
</feature>
<keyword evidence="4" id="KW-1185">Reference proteome</keyword>
<gene>
    <name evidence="3" type="ORF">CHLRE_06g281766v5</name>
</gene>
<dbReference type="Gramene" id="PNW82509">
    <property type="protein sequence ID" value="PNW82509"/>
    <property type="gene ID" value="CHLRE_06g281766v5"/>
</dbReference>
<feature type="compositionally biased region" description="Acidic residues" evidence="1">
    <location>
        <begin position="734"/>
        <end position="751"/>
    </location>
</feature>
<dbReference type="GeneID" id="5720935"/>
<feature type="compositionally biased region" description="Pro residues" evidence="1">
    <location>
        <begin position="98"/>
        <end position="111"/>
    </location>
</feature>
<feature type="region of interest" description="Disordered" evidence="1">
    <location>
        <begin position="882"/>
        <end position="973"/>
    </location>
</feature>
<evidence type="ECO:0000313" key="3">
    <source>
        <dbReference type="EMBL" id="PNW82509.1"/>
    </source>
</evidence>
<feature type="region of interest" description="Disordered" evidence="1">
    <location>
        <begin position="613"/>
        <end position="652"/>
    </location>
</feature>
<feature type="compositionally biased region" description="Acidic residues" evidence="1">
    <location>
        <begin position="379"/>
        <end position="390"/>
    </location>
</feature>
<evidence type="ECO:0000313" key="4">
    <source>
        <dbReference type="Proteomes" id="UP000006906"/>
    </source>
</evidence>
<feature type="compositionally biased region" description="Gly residues" evidence="1">
    <location>
        <begin position="298"/>
        <end position="310"/>
    </location>
</feature>
<dbReference type="Gene3D" id="1.10.287.110">
    <property type="entry name" value="DnaJ domain"/>
    <property type="match status" value="1"/>
</dbReference>
<evidence type="ECO:0000259" key="2">
    <source>
        <dbReference type="PROSITE" id="PS50076"/>
    </source>
</evidence>
<feature type="region of interest" description="Disordered" evidence="1">
    <location>
        <begin position="215"/>
        <end position="237"/>
    </location>
</feature>
<dbReference type="InterPro" id="IPR036869">
    <property type="entry name" value="J_dom_sf"/>
</dbReference>
<dbReference type="RefSeq" id="XP_042923980.1">
    <property type="nucleotide sequence ID" value="XM_043063274.1"/>
</dbReference>
<organism evidence="3 4">
    <name type="scientific">Chlamydomonas reinhardtii</name>
    <name type="common">Chlamydomonas smithii</name>
    <dbReference type="NCBI Taxonomy" id="3055"/>
    <lineage>
        <taxon>Eukaryota</taxon>
        <taxon>Viridiplantae</taxon>
        <taxon>Chlorophyta</taxon>
        <taxon>core chlorophytes</taxon>
        <taxon>Chlorophyceae</taxon>
        <taxon>CS clade</taxon>
        <taxon>Chlamydomonadales</taxon>
        <taxon>Chlamydomonadaceae</taxon>
        <taxon>Chlamydomonas</taxon>
    </lineage>
</organism>
<dbReference type="InParanoid" id="A0A2K3DPP6"/>
<feature type="compositionally biased region" description="Low complexity" evidence="1">
    <location>
        <begin position="882"/>
        <end position="905"/>
    </location>
</feature>
<feature type="compositionally biased region" description="Gly residues" evidence="1">
    <location>
        <begin position="947"/>
        <end position="969"/>
    </location>
</feature>
<accession>A0A2K3DPP6</accession>
<evidence type="ECO:0000256" key="1">
    <source>
        <dbReference type="SAM" id="MobiDB-lite"/>
    </source>
</evidence>
<feature type="compositionally biased region" description="Basic residues" evidence="1">
    <location>
        <begin position="319"/>
        <end position="330"/>
    </location>
</feature>
<dbReference type="SUPFAM" id="SSF46565">
    <property type="entry name" value="Chaperone J-domain"/>
    <property type="match status" value="1"/>
</dbReference>
<feature type="compositionally biased region" description="Gly residues" evidence="1">
    <location>
        <begin position="805"/>
        <end position="815"/>
    </location>
</feature>
<proteinExistence type="predicted"/>
<feature type="region of interest" description="Disordered" evidence="1">
    <location>
        <begin position="522"/>
        <end position="575"/>
    </location>
</feature>
<reference evidence="3 4" key="1">
    <citation type="journal article" date="2007" name="Science">
        <title>The Chlamydomonas genome reveals the evolution of key animal and plant functions.</title>
        <authorList>
            <person name="Merchant S.S."/>
            <person name="Prochnik S.E."/>
            <person name="Vallon O."/>
            <person name="Harris E.H."/>
            <person name="Karpowicz S.J."/>
            <person name="Witman G.B."/>
            <person name="Terry A."/>
            <person name="Salamov A."/>
            <person name="Fritz-Laylin L.K."/>
            <person name="Marechal-Drouard L."/>
            <person name="Marshall W.F."/>
            <person name="Qu L.H."/>
            <person name="Nelson D.R."/>
            <person name="Sanderfoot A.A."/>
            <person name="Spalding M.H."/>
            <person name="Kapitonov V.V."/>
            <person name="Ren Q."/>
            <person name="Ferris P."/>
            <person name="Lindquist E."/>
            <person name="Shapiro H."/>
            <person name="Lucas S.M."/>
            <person name="Grimwood J."/>
            <person name="Schmutz J."/>
            <person name="Cardol P."/>
            <person name="Cerutti H."/>
            <person name="Chanfreau G."/>
            <person name="Chen C.L."/>
            <person name="Cognat V."/>
            <person name="Croft M.T."/>
            <person name="Dent R."/>
            <person name="Dutcher S."/>
            <person name="Fernandez E."/>
            <person name="Fukuzawa H."/>
            <person name="Gonzalez-Ballester D."/>
            <person name="Gonzalez-Halphen D."/>
            <person name="Hallmann A."/>
            <person name="Hanikenne M."/>
            <person name="Hippler M."/>
            <person name="Inwood W."/>
            <person name="Jabbari K."/>
            <person name="Kalanon M."/>
            <person name="Kuras R."/>
            <person name="Lefebvre P.A."/>
            <person name="Lemaire S.D."/>
            <person name="Lobanov A.V."/>
            <person name="Lohr M."/>
            <person name="Manuell A."/>
            <person name="Meier I."/>
            <person name="Mets L."/>
            <person name="Mittag M."/>
            <person name="Mittelmeier T."/>
            <person name="Moroney J.V."/>
            <person name="Moseley J."/>
            <person name="Napoli C."/>
            <person name="Nedelcu A.M."/>
            <person name="Niyogi K."/>
            <person name="Novoselov S.V."/>
            <person name="Paulsen I.T."/>
            <person name="Pazour G."/>
            <person name="Purton S."/>
            <person name="Ral J.P."/>
            <person name="Riano-Pachon D.M."/>
            <person name="Riekhof W."/>
            <person name="Rymarquis L."/>
            <person name="Schroda M."/>
            <person name="Stern D."/>
            <person name="Umen J."/>
            <person name="Willows R."/>
            <person name="Wilson N."/>
            <person name="Zimmer S.L."/>
            <person name="Allmer J."/>
            <person name="Balk J."/>
            <person name="Bisova K."/>
            <person name="Chen C.J."/>
            <person name="Elias M."/>
            <person name="Gendler K."/>
            <person name="Hauser C."/>
            <person name="Lamb M.R."/>
            <person name="Ledford H."/>
            <person name="Long J.C."/>
            <person name="Minagawa J."/>
            <person name="Page M.D."/>
            <person name="Pan J."/>
            <person name="Pootakham W."/>
            <person name="Roje S."/>
            <person name="Rose A."/>
            <person name="Stahlberg E."/>
            <person name="Terauchi A.M."/>
            <person name="Yang P."/>
            <person name="Ball S."/>
            <person name="Bowler C."/>
            <person name="Dieckmann C.L."/>
            <person name="Gladyshev V.N."/>
            <person name="Green P."/>
            <person name="Jorgensen R."/>
            <person name="Mayfield S."/>
            <person name="Mueller-Roeber B."/>
            <person name="Rajamani S."/>
            <person name="Sayre R.T."/>
            <person name="Brokstein P."/>
            <person name="Dubchak I."/>
            <person name="Goodstein D."/>
            <person name="Hornick L."/>
            <person name="Huang Y.W."/>
            <person name="Jhaveri J."/>
            <person name="Luo Y."/>
            <person name="Martinez D."/>
            <person name="Ngau W.C."/>
            <person name="Otillar B."/>
            <person name="Poliakov A."/>
            <person name="Porter A."/>
            <person name="Szajkowski L."/>
            <person name="Werner G."/>
            <person name="Zhou K."/>
            <person name="Grigoriev I.V."/>
            <person name="Rokhsar D.S."/>
            <person name="Grossman A.R."/>
        </authorList>
    </citation>
    <scope>NUCLEOTIDE SEQUENCE [LARGE SCALE GENOMIC DNA]</scope>
    <source>
        <strain evidence="4">CC-503</strain>
    </source>
</reference>
<feature type="compositionally biased region" description="Basic residues" evidence="1">
    <location>
        <begin position="915"/>
        <end position="927"/>
    </location>
</feature>